<name>A0A6A7RQF5_9PROT</name>
<evidence type="ECO:0000313" key="3">
    <source>
        <dbReference type="EMBL" id="MQM29801.1"/>
    </source>
</evidence>
<dbReference type="Proteomes" id="UP000342300">
    <property type="component" value="Unassembled WGS sequence"/>
</dbReference>
<dbReference type="InterPro" id="IPR013424">
    <property type="entry name" value="Ice-binding_C"/>
</dbReference>
<evidence type="ECO:0000313" key="4">
    <source>
        <dbReference type="Proteomes" id="UP000342300"/>
    </source>
</evidence>
<feature type="chain" id="PRO_5025623927" description="Ice-binding protein C-terminal domain-containing protein" evidence="1">
    <location>
        <begin position="26"/>
        <end position="223"/>
    </location>
</feature>
<protein>
    <recommendedName>
        <fullName evidence="2">Ice-binding protein C-terminal domain-containing protein</fullName>
    </recommendedName>
</protein>
<organism evidence="3 4">
    <name type="scientific">Candidatus Accumulibacter phosphatis</name>
    <dbReference type="NCBI Taxonomy" id="327160"/>
    <lineage>
        <taxon>Bacteria</taxon>
        <taxon>Pseudomonadati</taxon>
        <taxon>Pseudomonadota</taxon>
        <taxon>Betaproteobacteria</taxon>
        <taxon>Candidatus Accumulibacter</taxon>
    </lineage>
</organism>
<dbReference type="AlphaFoldDB" id="A0A6A7RQF5"/>
<keyword evidence="1" id="KW-0732">Signal</keyword>
<feature type="domain" description="Ice-binding protein C-terminal" evidence="2">
    <location>
        <begin position="194"/>
        <end position="219"/>
    </location>
</feature>
<proteinExistence type="predicted"/>
<evidence type="ECO:0000256" key="1">
    <source>
        <dbReference type="SAM" id="SignalP"/>
    </source>
</evidence>
<reference evidence="3 4" key="1">
    <citation type="submission" date="2017-09" db="EMBL/GenBank/DDBJ databases">
        <title>Metagenomic Analysis Reveals Denitrifying Candidatus Accumulibacter and Flanking Population as a Source of N2O.</title>
        <authorList>
            <person name="Gao H."/>
            <person name="Mao Y."/>
            <person name="Zhao X."/>
            <person name="Liu W.-T."/>
            <person name="Zhang T."/>
            <person name="Wells G."/>
        </authorList>
    </citation>
    <scope>NUCLEOTIDE SEQUENCE [LARGE SCALE GENOMIC DNA]</scope>
    <source>
        <strain evidence="3">CANDO_2_IC</strain>
    </source>
</reference>
<accession>A0A6A7RQF5</accession>
<evidence type="ECO:0000259" key="2">
    <source>
        <dbReference type="Pfam" id="PF07589"/>
    </source>
</evidence>
<dbReference type="Pfam" id="PF07589">
    <property type="entry name" value="PEP-CTERM"/>
    <property type="match status" value="1"/>
</dbReference>
<dbReference type="EMBL" id="PDHS01000090">
    <property type="protein sequence ID" value="MQM29801.1"/>
    <property type="molecule type" value="Genomic_DNA"/>
</dbReference>
<comment type="caution">
    <text evidence="3">The sequence shown here is derived from an EMBL/GenBank/DDBJ whole genome shotgun (WGS) entry which is preliminary data.</text>
</comment>
<feature type="signal peptide" evidence="1">
    <location>
        <begin position="1"/>
        <end position="25"/>
    </location>
</feature>
<gene>
    <name evidence="3" type="ORF">CRU78_04305</name>
</gene>
<dbReference type="NCBIfam" id="TIGR02595">
    <property type="entry name" value="PEP_CTERM"/>
    <property type="match status" value="1"/>
</dbReference>
<sequence length="223" mass="22988">MEIRFMVRSLAAVAVSAALAAPALAADTVRLDSYTYGGPSTVSVGIPSYSGGAGQFSGVLNGNAFKTFCVEIGQVFSFGTTYNNYSVVAGATAWGASKATALNQLMSYAASNLLPSSQDNSAALQSAVWEIVNETGTSYGFTTGSFKASSGTASTQAALTALDGIWATLGTQTVTHYVDQLHSPTNQDFLVMAPVPEPESYAMLLAGLGIVGAVARRRRSAEA</sequence>